<dbReference type="Pfam" id="PF03864">
    <property type="entry name" value="Phage_cap_E"/>
    <property type="match status" value="1"/>
</dbReference>
<evidence type="ECO:0000313" key="2">
    <source>
        <dbReference type="Proteomes" id="UP000318542"/>
    </source>
</evidence>
<evidence type="ECO:0000313" key="1">
    <source>
        <dbReference type="EMBL" id="TSE29437.1"/>
    </source>
</evidence>
<name>A0A554X0Q3_9BURK</name>
<dbReference type="Gene3D" id="3.15.30.10">
    <property type="entry name" value="putative capsid protein of prophage domain like"/>
    <property type="match status" value="1"/>
</dbReference>
<dbReference type="RefSeq" id="WP_143902471.1">
    <property type="nucleotide sequence ID" value="NZ_VJOL01000025.1"/>
</dbReference>
<organism evidence="1 2">
    <name type="scientific">Tepidimonas thermarum</name>
    <dbReference type="NCBI Taxonomy" id="335431"/>
    <lineage>
        <taxon>Bacteria</taxon>
        <taxon>Pseudomonadati</taxon>
        <taxon>Pseudomonadota</taxon>
        <taxon>Betaproteobacteria</taxon>
        <taxon>Burkholderiales</taxon>
        <taxon>Tepidimonas</taxon>
    </lineage>
</organism>
<gene>
    <name evidence="1" type="ORF">Tther_01486</name>
</gene>
<dbReference type="InterPro" id="IPR005564">
    <property type="entry name" value="Major_capsid_GpE"/>
</dbReference>
<dbReference type="Proteomes" id="UP000318542">
    <property type="component" value="Unassembled WGS sequence"/>
</dbReference>
<protein>
    <submittedName>
        <fullName evidence="1">Phage major capsid protein E</fullName>
    </submittedName>
</protein>
<accession>A0A554X0Q3</accession>
<dbReference type="OrthoDB" id="6388191at2"/>
<dbReference type="Gene3D" id="3.30.1930.10">
    <property type="entry name" value="capsid protein of prophage domain"/>
    <property type="match status" value="1"/>
</dbReference>
<comment type="caution">
    <text evidence="1">The sequence shown here is derived from an EMBL/GenBank/DDBJ whole genome shotgun (WGS) entry which is preliminary data.</text>
</comment>
<sequence length="345" mass="37771">MTVIVNPFDAGGFTLAEMSAAIQMLPNPYGRVGQLGLFAPEPISQRNVTIESIEGELRLLPAVAPGAPATVGTTDKRSVRSFAVPHIPHNDVVLPEEIQGIRGLGLAAGEDPLVTVMTRKLARMRAKHAQTLEYMRVNALLGITKDGAGNTLYDWHDEFGIQKPEVDFVFGSTEDMVIHCTQVARHIEENLKGEMMTSIHALVSPEFFDALVKHKTVKEAYTFYQGTAGTNPLRDDVRRGFRFGSILFEEYFGTVTLANGTSVRLIPPREGVAFPLGTLDTFRTYFAPANLMEAVGTYGQELYAHQLARANGTGVDIYTQSNPLPIVKRPALTVRLFSSNGWPAP</sequence>
<keyword evidence="2" id="KW-1185">Reference proteome</keyword>
<dbReference type="AlphaFoldDB" id="A0A554X0Q3"/>
<reference evidence="1 2" key="1">
    <citation type="submission" date="2019-07" db="EMBL/GenBank/DDBJ databases">
        <title>Tepidimonas thermarum AA-1 draft genome.</title>
        <authorList>
            <person name="Da Costa M.S."/>
            <person name="Froufe H.J.C."/>
            <person name="Egas C."/>
            <person name="Albuquerque L."/>
        </authorList>
    </citation>
    <scope>NUCLEOTIDE SEQUENCE [LARGE SCALE GENOMIC DNA]</scope>
    <source>
        <strain evidence="1 2">AA-1</strain>
    </source>
</reference>
<dbReference type="EMBL" id="VJOL01000025">
    <property type="protein sequence ID" value="TSE29437.1"/>
    <property type="molecule type" value="Genomic_DNA"/>
</dbReference>
<proteinExistence type="predicted"/>